<keyword evidence="5 9" id="KW-0812">Transmembrane</keyword>
<keyword evidence="9" id="KW-1003">Cell membrane</keyword>
<feature type="domain" description="Cytochrome c assembly protein" evidence="10">
    <location>
        <begin position="18"/>
        <end position="185"/>
    </location>
</feature>
<keyword evidence="8 9" id="KW-0472">Membrane</keyword>
<feature type="transmembrane region" description="Helical" evidence="9">
    <location>
        <begin position="23"/>
        <end position="46"/>
    </location>
</feature>
<reference evidence="11 12" key="1">
    <citation type="submission" date="2020-04" db="EMBL/GenBank/DDBJ databases">
        <authorList>
            <person name="Yoon J."/>
        </authorList>
    </citation>
    <scope>NUCLEOTIDE SEQUENCE [LARGE SCALE GENOMIC DNA]</scope>
    <source>
        <strain evidence="11 12">KMU-166</strain>
    </source>
</reference>
<comment type="caution">
    <text evidence="11">The sequence shown here is derived from an EMBL/GenBank/DDBJ whole genome shotgun (WGS) entry which is preliminary data.</text>
</comment>
<evidence type="ECO:0000256" key="2">
    <source>
        <dbReference type="ARBA" id="ARBA00004141"/>
    </source>
</evidence>
<evidence type="ECO:0000256" key="3">
    <source>
        <dbReference type="ARBA" id="ARBA00005840"/>
    </source>
</evidence>
<dbReference type="InterPro" id="IPR045062">
    <property type="entry name" value="Cyt_c_biogenesis_CcsA/CcmC"/>
</dbReference>
<keyword evidence="7 9" id="KW-1133">Transmembrane helix</keyword>
<keyword evidence="6 9" id="KW-0201">Cytochrome c-type biogenesis</keyword>
<evidence type="ECO:0000256" key="5">
    <source>
        <dbReference type="ARBA" id="ARBA00022692"/>
    </source>
</evidence>
<feature type="transmembrane region" description="Helical" evidence="9">
    <location>
        <begin position="58"/>
        <end position="85"/>
    </location>
</feature>
<dbReference type="EMBL" id="JAAWWK010000002">
    <property type="protein sequence ID" value="NKI16965.1"/>
    <property type="molecule type" value="Genomic_DNA"/>
</dbReference>
<dbReference type="PANTHER" id="PTHR30071">
    <property type="entry name" value="HEME EXPORTER PROTEIN C"/>
    <property type="match status" value="1"/>
</dbReference>
<gene>
    <name evidence="9" type="primary">ccmC</name>
    <name evidence="11" type="ORF">HCU74_05970</name>
</gene>
<evidence type="ECO:0000256" key="1">
    <source>
        <dbReference type="ARBA" id="ARBA00002442"/>
    </source>
</evidence>
<evidence type="ECO:0000256" key="6">
    <source>
        <dbReference type="ARBA" id="ARBA00022748"/>
    </source>
</evidence>
<protein>
    <recommendedName>
        <fullName evidence="4 9">Heme exporter protein C</fullName>
    </recommendedName>
    <alternativeName>
        <fullName evidence="9">Cytochrome c-type biogenesis protein</fullName>
    </alternativeName>
</protein>
<sequence length="257" mass="29077">MANWAWFHKWGSPRWFYQFSGRLLPWLAVPGLLLFIGGCVWGLLFVPPDFKQGNSFRIIYVHVPAAAVAMGAYMFMATAAAVHLIWRMKLAAMVMKVVAPIGASLTFLSLVTGAVWGKPTWGTWWVWDARITSVLILFFLYLGIIALHQAFENREAAAKACAVLAIVGAVNIPIIYWSVEWWYSLHQPASIKFIGESTIHPTMLRPLMATLSGMYLLFGWLVLLYTRAEIIDRERNTRWLQDMLLTDRPADSAERGA</sequence>
<feature type="transmembrane region" description="Helical" evidence="9">
    <location>
        <begin position="129"/>
        <end position="148"/>
    </location>
</feature>
<feature type="transmembrane region" description="Helical" evidence="9">
    <location>
        <begin position="207"/>
        <end position="226"/>
    </location>
</feature>
<accession>A0ABX1GDF0</accession>
<dbReference type="InterPro" id="IPR002541">
    <property type="entry name" value="Cyt_c_assembly"/>
</dbReference>
<dbReference type="RefSeq" id="WP_168449501.1">
    <property type="nucleotide sequence ID" value="NZ_JAAWWK010000002.1"/>
</dbReference>
<dbReference type="NCBIfam" id="TIGR01191">
    <property type="entry name" value="ccmC"/>
    <property type="match status" value="1"/>
</dbReference>
<evidence type="ECO:0000256" key="7">
    <source>
        <dbReference type="ARBA" id="ARBA00022989"/>
    </source>
</evidence>
<dbReference type="Proteomes" id="UP000765845">
    <property type="component" value="Unassembled WGS sequence"/>
</dbReference>
<evidence type="ECO:0000259" key="10">
    <source>
        <dbReference type="Pfam" id="PF01578"/>
    </source>
</evidence>
<evidence type="ECO:0000313" key="12">
    <source>
        <dbReference type="Proteomes" id="UP000765845"/>
    </source>
</evidence>
<feature type="transmembrane region" description="Helical" evidence="9">
    <location>
        <begin position="97"/>
        <end position="117"/>
    </location>
</feature>
<comment type="subcellular location">
    <subcellularLocation>
        <location evidence="9">Cell inner membrane</location>
    </subcellularLocation>
    <subcellularLocation>
        <location evidence="2">Membrane</location>
        <topology evidence="2">Multi-pass membrane protein</topology>
    </subcellularLocation>
</comment>
<evidence type="ECO:0000256" key="8">
    <source>
        <dbReference type="ARBA" id="ARBA00023136"/>
    </source>
</evidence>
<proteinExistence type="inferred from homology"/>
<comment type="similarity">
    <text evidence="3 9">Belongs to the CcmC/CycZ/HelC family.</text>
</comment>
<keyword evidence="12" id="KW-1185">Reference proteome</keyword>
<evidence type="ECO:0000256" key="4">
    <source>
        <dbReference type="ARBA" id="ARBA00016463"/>
    </source>
</evidence>
<feature type="transmembrane region" description="Helical" evidence="9">
    <location>
        <begin position="160"/>
        <end position="179"/>
    </location>
</feature>
<evidence type="ECO:0000256" key="9">
    <source>
        <dbReference type="RuleBase" id="RU364092"/>
    </source>
</evidence>
<keyword evidence="9" id="KW-0997">Cell inner membrane</keyword>
<dbReference type="PRINTS" id="PR01386">
    <property type="entry name" value="CCMCBIOGNSIS"/>
</dbReference>
<comment type="function">
    <text evidence="1 9">Required for the export of heme to the periplasm for the biogenesis of c-type cytochromes.</text>
</comment>
<evidence type="ECO:0000313" key="11">
    <source>
        <dbReference type="EMBL" id="NKI16965.1"/>
    </source>
</evidence>
<keyword evidence="9" id="KW-0813">Transport</keyword>
<organism evidence="11 12">
    <name type="scientific">Spongiibacter thalassae</name>
    <dbReference type="NCBI Taxonomy" id="2721624"/>
    <lineage>
        <taxon>Bacteria</taxon>
        <taxon>Pseudomonadati</taxon>
        <taxon>Pseudomonadota</taxon>
        <taxon>Gammaproteobacteria</taxon>
        <taxon>Cellvibrionales</taxon>
        <taxon>Spongiibacteraceae</taxon>
        <taxon>Spongiibacter</taxon>
    </lineage>
</organism>
<dbReference type="InterPro" id="IPR003557">
    <property type="entry name" value="Cyt_c_biogenesis_CcmC"/>
</dbReference>
<dbReference type="PANTHER" id="PTHR30071:SF1">
    <property type="entry name" value="CYTOCHROME B_B6 PROTEIN-RELATED"/>
    <property type="match status" value="1"/>
</dbReference>
<name>A0ABX1GDF0_9GAMM</name>
<dbReference type="Pfam" id="PF01578">
    <property type="entry name" value="Cytochrom_C_asm"/>
    <property type="match status" value="1"/>
</dbReference>